<sequence length="195" mass="22376">MLYSDASSATELLFHCCEAFSCVCVSMQLFFFQIEELREMGLPTKEKEEEMWDVQTAITLLNRKLKSLRGRRSESVETSESDGPTLEMFEEKQLLATCTALRQEIARCKADIIALDSRLNAAIAEQQTSGNIGRNSETLLDEDNESFWRDECRKEEVRRAELVAQIVEQRRQCCLLRAKLELNAVKQPALLVTRF</sequence>
<dbReference type="Proteomes" id="UP000050794">
    <property type="component" value="Unassembled WGS sequence"/>
</dbReference>
<dbReference type="Gene3D" id="1.20.58.90">
    <property type="match status" value="1"/>
</dbReference>
<reference evidence="3" key="1">
    <citation type="submission" date="2016-06" db="UniProtKB">
        <authorList>
            <consortium name="WormBaseParasite"/>
        </authorList>
    </citation>
    <scope>IDENTIFICATION</scope>
</reference>
<evidence type="ECO:0000313" key="1">
    <source>
        <dbReference type="EMBL" id="VDM46085.1"/>
    </source>
</evidence>
<organism evidence="2 3">
    <name type="scientific">Toxocara canis</name>
    <name type="common">Canine roundworm</name>
    <dbReference type="NCBI Taxonomy" id="6265"/>
    <lineage>
        <taxon>Eukaryota</taxon>
        <taxon>Metazoa</taxon>
        <taxon>Ecdysozoa</taxon>
        <taxon>Nematoda</taxon>
        <taxon>Chromadorea</taxon>
        <taxon>Rhabditida</taxon>
        <taxon>Spirurina</taxon>
        <taxon>Ascaridomorpha</taxon>
        <taxon>Ascaridoidea</taxon>
        <taxon>Toxocaridae</taxon>
        <taxon>Toxocara</taxon>
    </lineage>
</organism>
<name>A0A183V1Z4_TOXCA</name>
<gene>
    <name evidence="1" type="ORF">TCNE_LOCUS14764</name>
</gene>
<evidence type="ECO:0000313" key="2">
    <source>
        <dbReference type="Proteomes" id="UP000050794"/>
    </source>
</evidence>
<dbReference type="WBParaSite" id="TCNE_0001476401-mRNA-1">
    <property type="protein sequence ID" value="TCNE_0001476401-mRNA-1"/>
    <property type="gene ID" value="TCNE_0001476401"/>
</dbReference>
<reference evidence="1 2" key="2">
    <citation type="submission" date="2018-11" db="EMBL/GenBank/DDBJ databases">
        <authorList>
            <consortium name="Pathogen Informatics"/>
        </authorList>
    </citation>
    <scope>NUCLEOTIDE SEQUENCE [LARGE SCALE GENOMIC DNA]</scope>
</reference>
<keyword evidence="2" id="KW-1185">Reference proteome</keyword>
<evidence type="ECO:0000313" key="3">
    <source>
        <dbReference type="WBParaSite" id="TCNE_0001476401-mRNA-1"/>
    </source>
</evidence>
<accession>A0A183V1Z4</accession>
<proteinExistence type="predicted"/>
<dbReference type="AlphaFoldDB" id="A0A183V1Z4"/>
<protein>
    <submittedName>
        <fullName evidence="3">Kinesin motor domain-containing protein</fullName>
    </submittedName>
</protein>
<dbReference type="EMBL" id="UYWY01022437">
    <property type="protein sequence ID" value="VDM46085.1"/>
    <property type="molecule type" value="Genomic_DNA"/>
</dbReference>